<dbReference type="Gene3D" id="3.90.550.10">
    <property type="entry name" value="Spore Coat Polysaccharide Biosynthesis Protein SpsA, Chain A"/>
    <property type="match status" value="1"/>
</dbReference>
<feature type="transmembrane region" description="Helical" evidence="1">
    <location>
        <begin position="232"/>
        <end position="250"/>
    </location>
</feature>
<sequence>MENTELTFICASLDEDKTIEKFLKDLNKKTENQSLFKISLIFIDQNHKERSKFCKKLYPNIKYIHSSKLGLAYNRNIGLKNLKTDLYTFIDSDCKLDENYFESLFKVLIKTKEKNKILIYGKIVDSETGNDLFKKWPKKERFLKEHEKLLFSTSVNIVYKNTKVFFDENFGLGSIYPSCEDLDYALRTPGYIYYSNEIVITHPHQNFNENDEKKIFNYAKGFGALCKKQGNFIGFILLIASIFHALFKLFKKTDISKVKASIKGKITGFIEYKK</sequence>
<dbReference type="EMBL" id="CP020121">
    <property type="protein sequence ID" value="AQZ97430.1"/>
    <property type="molecule type" value="Genomic_DNA"/>
</dbReference>
<feature type="domain" description="Glycosyltransferase 2-like" evidence="2">
    <location>
        <begin position="14"/>
        <end position="148"/>
    </location>
</feature>
<keyword evidence="1" id="KW-1133">Transmembrane helix</keyword>
<gene>
    <name evidence="3" type="ORF">B5M06_03275</name>
</gene>
<dbReference type="OrthoDB" id="6653642at2"/>
<dbReference type="Pfam" id="PF00535">
    <property type="entry name" value="Glycos_transf_2"/>
    <property type="match status" value="1"/>
</dbReference>
<dbReference type="InterPro" id="IPR029044">
    <property type="entry name" value="Nucleotide-diphossugar_trans"/>
</dbReference>
<evidence type="ECO:0000259" key="2">
    <source>
        <dbReference type="Pfam" id="PF00535"/>
    </source>
</evidence>
<keyword evidence="1" id="KW-0812">Transmembrane</keyword>
<name>A0A1V0BC25_9BURK</name>
<organism evidence="3 4">
    <name type="scientific">Comamonas kerstersii</name>
    <dbReference type="NCBI Taxonomy" id="225992"/>
    <lineage>
        <taxon>Bacteria</taxon>
        <taxon>Pseudomonadati</taxon>
        <taxon>Pseudomonadota</taxon>
        <taxon>Betaproteobacteria</taxon>
        <taxon>Burkholderiales</taxon>
        <taxon>Comamonadaceae</taxon>
        <taxon>Comamonas</taxon>
    </lineage>
</organism>
<dbReference type="RefSeq" id="WP_080025155.1">
    <property type="nucleotide sequence ID" value="NZ_CP020121.1"/>
</dbReference>
<accession>A0A1V0BC25</accession>
<dbReference type="InterPro" id="IPR001173">
    <property type="entry name" value="Glyco_trans_2-like"/>
</dbReference>
<evidence type="ECO:0000313" key="4">
    <source>
        <dbReference type="Proteomes" id="UP000242792"/>
    </source>
</evidence>
<dbReference type="AlphaFoldDB" id="A0A1V0BC25"/>
<keyword evidence="1" id="KW-0472">Membrane</keyword>
<reference evidence="3 4" key="1">
    <citation type="submission" date="2017-03" db="EMBL/GenBank/DDBJ databases">
        <title>Rapid Whole Genome Sequencing of Comamonas kerstersii Causing Continuous ambulatory Peritoneal Dialysis-Associated Peritonitis.</title>
        <authorList>
            <person name="Zheng B."/>
        </authorList>
    </citation>
    <scope>NUCLEOTIDE SEQUENCE [LARGE SCALE GENOMIC DNA]</scope>
    <source>
        <strain evidence="3 4">8943</strain>
    </source>
</reference>
<dbReference type="KEGG" id="cke:B5M06_03275"/>
<dbReference type="SUPFAM" id="SSF53448">
    <property type="entry name" value="Nucleotide-diphospho-sugar transferases"/>
    <property type="match status" value="1"/>
</dbReference>
<evidence type="ECO:0000256" key="1">
    <source>
        <dbReference type="SAM" id="Phobius"/>
    </source>
</evidence>
<evidence type="ECO:0000313" key="3">
    <source>
        <dbReference type="EMBL" id="AQZ97430.1"/>
    </source>
</evidence>
<proteinExistence type="predicted"/>
<dbReference type="Proteomes" id="UP000242792">
    <property type="component" value="Chromosome"/>
</dbReference>
<dbReference type="GeneID" id="83038338"/>
<protein>
    <recommendedName>
        <fullName evidence="2">Glycosyltransferase 2-like domain-containing protein</fullName>
    </recommendedName>
</protein>